<feature type="transmembrane region" description="Helical" evidence="8">
    <location>
        <begin position="54"/>
        <end position="75"/>
    </location>
</feature>
<keyword evidence="5 8" id="KW-1133">Transmembrane helix</keyword>
<evidence type="ECO:0000256" key="2">
    <source>
        <dbReference type="ARBA" id="ARBA00010581"/>
    </source>
</evidence>
<evidence type="ECO:0000256" key="1">
    <source>
        <dbReference type="ARBA" id="ARBA00004651"/>
    </source>
</evidence>
<dbReference type="GO" id="GO:0005886">
    <property type="term" value="C:plasma membrane"/>
    <property type="evidence" value="ECO:0007669"/>
    <property type="project" value="UniProtKB-SubCell"/>
</dbReference>
<keyword evidence="3" id="KW-1003">Cell membrane</keyword>
<dbReference type="InterPro" id="IPR000298">
    <property type="entry name" value="Cyt_c_oxidase-like_su3"/>
</dbReference>
<feature type="transmembrane region" description="Helical" evidence="8">
    <location>
        <begin position="21"/>
        <end position="42"/>
    </location>
</feature>
<keyword evidence="11" id="KW-1185">Reference proteome</keyword>
<dbReference type="GO" id="GO:0004129">
    <property type="term" value="F:cytochrome-c oxidase activity"/>
    <property type="evidence" value="ECO:0007669"/>
    <property type="project" value="InterPro"/>
</dbReference>
<dbReference type="AlphaFoldDB" id="A0A370QIG8"/>
<evidence type="ECO:0000256" key="8">
    <source>
        <dbReference type="SAM" id="Phobius"/>
    </source>
</evidence>
<dbReference type="CDD" id="cd00386">
    <property type="entry name" value="Heme_Cu_Oxidase_III_like"/>
    <property type="match status" value="1"/>
</dbReference>
<reference evidence="10 11" key="1">
    <citation type="submission" date="2018-07" db="EMBL/GenBank/DDBJ databases">
        <title>Genomic Encyclopedia of Type Strains, Phase IV (KMG-IV): sequencing the most valuable type-strain genomes for metagenomic binning, comparative biology and taxonomic classification.</title>
        <authorList>
            <person name="Goeker M."/>
        </authorList>
    </citation>
    <scope>NUCLEOTIDE SEQUENCE [LARGE SCALE GENOMIC DNA]</scope>
    <source>
        <strain evidence="10 11">DSM 101478</strain>
    </source>
</reference>
<evidence type="ECO:0000259" key="9">
    <source>
        <dbReference type="PROSITE" id="PS50253"/>
    </source>
</evidence>
<feature type="transmembrane region" description="Helical" evidence="8">
    <location>
        <begin position="176"/>
        <end position="193"/>
    </location>
</feature>
<name>A0A370QIG8_9FLAO</name>
<evidence type="ECO:0000256" key="7">
    <source>
        <dbReference type="RuleBase" id="RU003376"/>
    </source>
</evidence>
<feature type="transmembrane region" description="Helical" evidence="8">
    <location>
        <begin position="87"/>
        <end position="106"/>
    </location>
</feature>
<dbReference type="PANTHER" id="PTHR11403:SF2">
    <property type="entry name" value="CYTOCHROME BO(3) UBIQUINOL OXIDASE SUBUNIT 3"/>
    <property type="match status" value="1"/>
</dbReference>
<evidence type="ECO:0000256" key="4">
    <source>
        <dbReference type="ARBA" id="ARBA00022692"/>
    </source>
</evidence>
<keyword evidence="4 7" id="KW-0812">Transmembrane</keyword>
<gene>
    <name evidence="10" type="ORF">C8D94_10123</name>
</gene>
<sequence>MADYTEGTEEHKLRRAKKMMLWFGIISLSMSFAGWTSAYVVSKERPDWVEDLEIPSAFIISLVVILISSLTLHFAKRSIQKEAPKKGMYLLLVTIVLGLAFVFFQFKGFQEIIGIFGYNPTGPTSNITYTFIFLIAVVHLVHVVAGLVCLFVVLYNHSRKKYAHGKTLGVELATTFWHFVDILWVYLLLFFYIV</sequence>
<accession>A0A370QIG8</accession>
<dbReference type="Proteomes" id="UP000255317">
    <property type="component" value="Unassembled WGS sequence"/>
</dbReference>
<evidence type="ECO:0000256" key="6">
    <source>
        <dbReference type="ARBA" id="ARBA00023136"/>
    </source>
</evidence>
<protein>
    <submittedName>
        <fullName evidence="10">Cytochrome c oxidase subunit 3</fullName>
    </submittedName>
</protein>
<keyword evidence="6 8" id="KW-0472">Membrane</keyword>
<dbReference type="Pfam" id="PF00510">
    <property type="entry name" value="COX3"/>
    <property type="match status" value="1"/>
</dbReference>
<dbReference type="PANTHER" id="PTHR11403">
    <property type="entry name" value="CYTOCHROME C OXIDASE SUBUNIT III"/>
    <property type="match status" value="1"/>
</dbReference>
<evidence type="ECO:0000313" key="11">
    <source>
        <dbReference type="Proteomes" id="UP000255317"/>
    </source>
</evidence>
<dbReference type="InterPro" id="IPR013833">
    <property type="entry name" value="Cyt_c_oxidase_su3_a-hlx"/>
</dbReference>
<feature type="transmembrane region" description="Helical" evidence="8">
    <location>
        <begin position="126"/>
        <end position="155"/>
    </location>
</feature>
<comment type="subcellular location">
    <subcellularLocation>
        <location evidence="1 7">Cell membrane</location>
        <topology evidence="1 7">Multi-pass membrane protein</topology>
    </subcellularLocation>
</comment>
<dbReference type="OrthoDB" id="679789at2"/>
<organism evidence="10 11">
    <name type="scientific">Marinirhabdus gelatinilytica</name>
    <dbReference type="NCBI Taxonomy" id="1703343"/>
    <lineage>
        <taxon>Bacteria</taxon>
        <taxon>Pseudomonadati</taxon>
        <taxon>Bacteroidota</taxon>
        <taxon>Flavobacteriia</taxon>
        <taxon>Flavobacteriales</taxon>
        <taxon>Flavobacteriaceae</taxon>
    </lineage>
</organism>
<dbReference type="RefSeq" id="WP_115121886.1">
    <property type="nucleotide sequence ID" value="NZ_QRAO01000001.1"/>
</dbReference>
<comment type="similarity">
    <text evidence="2 7">Belongs to the cytochrome c oxidase subunit 3 family.</text>
</comment>
<dbReference type="EMBL" id="QRAO01000001">
    <property type="protein sequence ID" value="RDK88154.1"/>
    <property type="molecule type" value="Genomic_DNA"/>
</dbReference>
<evidence type="ECO:0000256" key="5">
    <source>
        <dbReference type="ARBA" id="ARBA00022989"/>
    </source>
</evidence>
<dbReference type="InterPro" id="IPR024791">
    <property type="entry name" value="Cyt_c/ubiquinol_Oxase_su3"/>
</dbReference>
<comment type="caution">
    <text evidence="10">The sequence shown here is derived from an EMBL/GenBank/DDBJ whole genome shotgun (WGS) entry which is preliminary data.</text>
</comment>
<dbReference type="Gene3D" id="1.20.120.80">
    <property type="entry name" value="Cytochrome c oxidase, subunit III, four-helix bundle"/>
    <property type="match status" value="1"/>
</dbReference>
<dbReference type="GO" id="GO:0019646">
    <property type="term" value="P:aerobic electron transport chain"/>
    <property type="evidence" value="ECO:0007669"/>
    <property type="project" value="InterPro"/>
</dbReference>
<evidence type="ECO:0000313" key="10">
    <source>
        <dbReference type="EMBL" id="RDK88154.1"/>
    </source>
</evidence>
<feature type="domain" description="Heme-copper oxidase subunit III family profile" evidence="9">
    <location>
        <begin position="1"/>
        <end position="194"/>
    </location>
</feature>
<evidence type="ECO:0000256" key="3">
    <source>
        <dbReference type="ARBA" id="ARBA00022475"/>
    </source>
</evidence>
<proteinExistence type="inferred from homology"/>
<dbReference type="SUPFAM" id="SSF81452">
    <property type="entry name" value="Cytochrome c oxidase subunit III-like"/>
    <property type="match status" value="1"/>
</dbReference>
<dbReference type="InterPro" id="IPR035973">
    <property type="entry name" value="Cyt_c_oxidase_su3-like_sf"/>
</dbReference>
<dbReference type="PROSITE" id="PS50253">
    <property type="entry name" value="COX3"/>
    <property type="match status" value="1"/>
</dbReference>